<reference evidence="2" key="2">
    <citation type="submission" date="2025-09" db="UniProtKB">
        <authorList>
            <consortium name="Ensembl"/>
        </authorList>
    </citation>
    <scope>IDENTIFICATION</scope>
</reference>
<organism evidence="2 3">
    <name type="scientific">Sphenodon punctatus</name>
    <name type="common">Tuatara</name>
    <name type="synonym">Hatteria punctata</name>
    <dbReference type="NCBI Taxonomy" id="8508"/>
    <lineage>
        <taxon>Eukaryota</taxon>
        <taxon>Metazoa</taxon>
        <taxon>Chordata</taxon>
        <taxon>Craniata</taxon>
        <taxon>Vertebrata</taxon>
        <taxon>Euteleostomi</taxon>
        <taxon>Lepidosauria</taxon>
        <taxon>Sphenodontia</taxon>
        <taxon>Sphenodontidae</taxon>
        <taxon>Sphenodon</taxon>
    </lineage>
</organism>
<keyword evidence="1" id="KW-0175">Coiled coil</keyword>
<sequence length="172" mass="19513">MGSVLCRFAQLAAVDLLRRETGDGSDDELDTKDVRFFERHGVEGSTDSKDDVHREEGDKRDARGEFCLSPLFCGGLVIAVSNFKQLGGITNEDKTKKKEDRQLERTVQELQVQLDYERIRREKLEGQLDAYRAETGRLKECLEKLQITATPLSEVSVSSCSWTVWEKIGKNI</sequence>
<proteinExistence type="predicted"/>
<reference evidence="2" key="1">
    <citation type="submission" date="2025-08" db="UniProtKB">
        <authorList>
            <consortium name="Ensembl"/>
        </authorList>
    </citation>
    <scope>IDENTIFICATION</scope>
</reference>
<dbReference type="Proteomes" id="UP000694392">
    <property type="component" value="Unplaced"/>
</dbReference>
<dbReference type="Ensembl" id="ENSSPUT00000008824.1">
    <property type="protein sequence ID" value="ENSSPUP00000008269.1"/>
    <property type="gene ID" value="ENSSPUG00000006408.1"/>
</dbReference>
<dbReference type="OMA" id="DANNAKF"/>
<evidence type="ECO:0000313" key="3">
    <source>
        <dbReference type="Proteomes" id="UP000694392"/>
    </source>
</evidence>
<accession>A0A8D0GGC0</accession>
<feature type="coiled-coil region" evidence="1">
    <location>
        <begin position="107"/>
        <end position="134"/>
    </location>
</feature>
<dbReference type="GeneTree" id="ENSGT00940000154216"/>
<evidence type="ECO:0000313" key="2">
    <source>
        <dbReference type="Ensembl" id="ENSSPUP00000008269.1"/>
    </source>
</evidence>
<keyword evidence="3" id="KW-1185">Reference proteome</keyword>
<name>A0A8D0GGC0_SPHPU</name>
<evidence type="ECO:0000256" key="1">
    <source>
        <dbReference type="SAM" id="Coils"/>
    </source>
</evidence>
<protein>
    <submittedName>
        <fullName evidence="2">Uncharacterized protein</fullName>
    </submittedName>
</protein>
<dbReference type="AlphaFoldDB" id="A0A8D0GGC0"/>